<dbReference type="RefSeq" id="WP_200236566.1">
    <property type="nucleotide sequence ID" value="NZ_NRRV01000020.1"/>
</dbReference>
<dbReference type="Pfam" id="PF01814">
    <property type="entry name" value="Hemerythrin"/>
    <property type="match status" value="1"/>
</dbReference>
<evidence type="ECO:0000259" key="2">
    <source>
        <dbReference type="Pfam" id="PF01814"/>
    </source>
</evidence>
<evidence type="ECO:0000313" key="4">
    <source>
        <dbReference type="Proteomes" id="UP000748752"/>
    </source>
</evidence>
<name>A0ABS1CGI0_9GAMM</name>
<dbReference type="Proteomes" id="UP000748752">
    <property type="component" value="Unassembled WGS sequence"/>
</dbReference>
<feature type="region of interest" description="Disordered" evidence="1">
    <location>
        <begin position="140"/>
        <end position="168"/>
    </location>
</feature>
<dbReference type="Gene3D" id="1.20.120.520">
    <property type="entry name" value="nmb1532 protein domain like"/>
    <property type="match status" value="1"/>
</dbReference>
<accession>A0ABS1CGI0</accession>
<feature type="compositionally biased region" description="Gly residues" evidence="1">
    <location>
        <begin position="147"/>
        <end position="168"/>
    </location>
</feature>
<dbReference type="EMBL" id="NRRV01000020">
    <property type="protein sequence ID" value="MBK1631026.1"/>
    <property type="molecule type" value="Genomic_DNA"/>
</dbReference>
<reference evidence="3 4" key="1">
    <citation type="journal article" date="2020" name="Microorganisms">
        <title>Osmotic Adaptation and Compatible Solute Biosynthesis of Phototrophic Bacteria as Revealed from Genome Analyses.</title>
        <authorList>
            <person name="Imhoff J.F."/>
            <person name="Rahn T."/>
            <person name="Kunzel S."/>
            <person name="Keller A."/>
            <person name="Neulinger S.C."/>
        </authorList>
    </citation>
    <scope>NUCLEOTIDE SEQUENCE [LARGE SCALE GENOMIC DNA]</scope>
    <source>
        <strain evidence="3 4">DSM 6210</strain>
    </source>
</reference>
<evidence type="ECO:0000313" key="3">
    <source>
        <dbReference type="EMBL" id="MBK1631026.1"/>
    </source>
</evidence>
<protein>
    <recommendedName>
        <fullName evidence="2">Hemerythrin-like domain-containing protein</fullName>
    </recommendedName>
</protein>
<organism evidence="3 4">
    <name type="scientific">Thiohalocapsa halophila</name>
    <dbReference type="NCBI Taxonomy" id="69359"/>
    <lineage>
        <taxon>Bacteria</taxon>
        <taxon>Pseudomonadati</taxon>
        <taxon>Pseudomonadota</taxon>
        <taxon>Gammaproteobacteria</taxon>
        <taxon>Chromatiales</taxon>
        <taxon>Chromatiaceae</taxon>
        <taxon>Thiohalocapsa</taxon>
    </lineage>
</organism>
<keyword evidence="4" id="KW-1185">Reference proteome</keyword>
<comment type="caution">
    <text evidence="3">The sequence shown here is derived from an EMBL/GenBank/DDBJ whole genome shotgun (WGS) entry which is preliminary data.</text>
</comment>
<gene>
    <name evidence="3" type="ORF">CKO31_09790</name>
</gene>
<dbReference type="InterPro" id="IPR012312">
    <property type="entry name" value="Hemerythrin-like"/>
</dbReference>
<feature type="domain" description="Hemerythrin-like" evidence="2">
    <location>
        <begin position="10"/>
        <end position="117"/>
    </location>
</feature>
<proteinExistence type="predicted"/>
<evidence type="ECO:0000256" key="1">
    <source>
        <dbReference type="SAM" id="MobiDB-lite"/>
    </source>
</evidence>
<sequence>MRRDPSLRRLSRDHHTGLVLAKRTRELAAADAARRDAAWAEAQARFADELEPHFRLEEQGLLPALRAVGEDALVERTLAEHAELRELIGGGAEQVTERFAEALTAHIRFEEATLFETAQRVLDPQVLAELGTLHEQAARPACALSGSGSGSGSRSGSGAGSGSGDGAH</sequence>